<name>A0A9W5YC01_9FIRM</name>
<dbReference type="Proteomes" id="UP001144256">
    <property type="component" value="Unassembled WGS sequence"/>
</dbReference>
<dbReference type="AlphaFoldDB" id="A0A9W5YC01"/>
<keyword evidence="2" id="KW-1185">Reference proteome</keyword>
<dbReference type="RefSeq" id="WP_281818029.1">
    <property type="nucleotide sequence ID" value="NZ_BRLB01000015.1"/>
</dbReference>
<organism evidence="1 2">
    <name type="scientific">Vallitalea longa</name>
    <dbReference type="NCBI Taxonomy" id="2936439"/>
    <lineage>
        <taxon>Bacteria</taxon>
        <taxon>Bacillati</taxon>
        <taxon>Bacillota</taxon>
        <taxon>Clostridia</taxon>
        <taxon>Lachnospirales</taxon>
        <taxon>Vallitaleaceae</taxon>
        <taxon>Vallitalea</taxon>
    </lineage>
</organism>
<accession>A0A9W5YC01</accession>
<evidence type="ECO:0000313" key="1">
    <source>
        <dbReference type="EMBL" id="GKX31207.1"/>
    </source>
</evidence>
<gene>
    <name evidence="1" type="ORF">SH1V18_36870</name>
</gene>
<comment type="caution">
    <text evidence="1">The sequence shown here is derived from an EMBL/GenBank/DDBJ whole genome shotgun (WGS) entry which is preliminary data.</text>
</comment>
<sequence>MNDFNNLNEVPLANLSNNELDKLTHLEKELDEKYYLIAFEKNGKAQ</sequence>
<protein>
    <submittedName>
        <fullName evidence="1">Uncharacterized protein</fullName>
    </submittedName>
</protein>
<evidence type="ECO:0000313" key="2">
    <source>
        <dbReference type="Proteomes" id="UP001144256"/>
    </source>
</evidence>
<proteinExistence type="predicted"/>
<dbReference type="EMBL" id="BRLB01000015">
    <property type="protein sequence ID" value="GKX31207.1"/>
    <property type="molecule type" value="Genomic_DNA"/>
</dbReference>
<reference evidence="1" key="1">
    <citation type="submission" date="2022-06" db="EMBL/GenBank/DDBJ databases">
        <title>Vallitalea longa sp. nov., an anaerobic bacterium isolated from marine sediment.</title>
        <authorList>
            <person name="Hirano S."/>
            <person name="Terahara T."/>
            <person name="Mori K."/>
            <person name="Hamada M."/>
            <person name="Matsumoto R."/>
            <person name="Kobayashi T."/>
        </authorList>
    </citation>
    <scope>NUCLEOTIDE SEQUENCE</scope>
    <source>
        <strain evidence="1">SH18-1</strain>
    </source>
</reference>